<dbReference type="PROSITE" id="PS50156">
    <property type="entry name" value="SSD"/>
    <property type="match status" value="1"/>
</dbReference>
<keyword evidence="5 10" id="KW-0812">Transmembrane</keyword>
<dbReference type="InterPro" id="IPR022645">
    <property type="entry name" value="SecD/SecF_bac"/>
</dbReference>
<dbReference type="Proteomes" id="UP001291687">
    <property type="component" value="Unassembled WGS sequence"/>
</dbReference>
<keyword evidence="6 10" id="KW-0653">Protein transport</keyword>
<proteinExistence type="inferred from homology"/>
<comment type="caution">
    <text evidence="12">The sequence shown here is derived from an EMBL/GenBank/DDBJ whole genome shotgun (WGS) entry which is preliminary data.</text>
</comment>
<name>A0ABU5NAL5_9RICK</name>
<feature type="transmembrane region" description="Helical" evidence="10">
    <location>
        <begin position="270"/>
        <end position="296"/>
    </location>
</feature>
<evidence type="ECO:0000256" key="2">
    <source>
        <dbReference type="ARBA" id="ARBA00022448"/>
    </source>
</evidence>
<keyword evidence="4" id="KW-0997">Cell inner membrane</keyword>
<feature type="domain" description="SSD" evidence="11">
    <location>
        <begin position="139"/>
        <end position="295"/>
    </location>
</feature>
<comment type="similarity">
    <text evidence="10">Belongs to the SecD/SecF family. SecF subfamily.</text>
</comment>
<evidence type="ECO:0000256" key="3">
    <source>
        <dbReference type="ARBA" id="ARBA00022475"/>
    </source>
</evidence>
<keyword evidence="13" id="KW-1185">Reference proteome</keyword>
<evidence type="ECO:0000256" key="4">
    <source>
        <dbReference type="ARBA" id="ARBA00022519"/>
    </source>
</evidence>
<evidence type="ECO:0000256" key="1">
    <source>
        <dbReference type="ARBA" id="ARBA00004651"/>
    </source>
</evidence>
<reference evidence="12 13" key="1">
    <citation type="submission" date="2023-03" db="EMBL/GenBank/DDBJ databases">
        <title>Host association and intracellularity evolved multiple times independently in the Rickettsiales.</title>
        <authorList>
            <person name="Castelli M."/>
            <person name="Nardi T."/>
            <person name="Gammuto L."/>
            <person name="Bellinzona G."/>
            <person name="Sabaneyeva E."/>
            <person name="Potekhin A."/>
            <person name="Serra V."/>
            <person name="Petroni G."/>
            <person name="Sassera D."/>
        </authorList>
    </citation>
    <scope>NUCLEOTIDE SEQUENCE [LARGE SCALE GENOMIC DNA]</scope>
    <source>
        <strain evidence="12 13">Sr 2-6</strain>
    </source>
</reference>
<evidence type="ECO:0000313" key="13">
    <source>
        <dbReference type="Proteomes" id="UP001291687"/>
    </source>
</evidence>
<evidence type="ECO:0000256" key="6">
    <source>
        <dbReference type="ARBA" id="ARBA00022927"/>
    </source>
</evidence>
<accession>A0ABU5NAL5</accession>
<dbReference type="Pfam" id="PF07549">
    <property type="entry name" value="Sec_GG"/>
    <property type="match status" value="1"/>
</dbReference>
<comment type="subcellular location">
    <subcellularLocation>
        <location evidence="1 10">Cell membrane</location>
        <topology evidence="1 10">Multi-pass membrane protein</topology>
    </subcellularLocation>
</comment>
<dbReference type="SUPFAM" id="SSF82866">
    <property type="entry name" value="Multidrug efflux transporter AcrB transmembrane domain"/>
    <property type="match status" value="1"/>
</dbReference>
<keyword evidence="2 10" id="KW-0813">Transport</keyword>
<evidence type="ECO:0000256" key="10">
    <source>
        <dbReference type="HAMAP-Rule" id="MF_01464"/>
    </source>
</evidence>
<dbReference type="InterPro" id="IPR000731">
    <property type="entry name" value="SSD"/>
</dbReference>
<dbReference type="NCBIfam" id="TIGR00916">
    <property type="entry name" value="2A0604s01"/>
    <property type="match status" value="1"/>
</dbReference>
<dbReference type="InterPro" id="IPR055344">
    <property type="entry name" value="SecD_SecF_C_bact"/>
</dbReference>
<feature type="transmembrane region" description="Helical" evidence="10">
    <location>
        <begin position="197"/>
        <end position="218"/>
    </location>
</feature>
<dbReference type="PANTHER" id="PTHR30081:SF8">
    <property type="entry name" value="PROTEIN TRANSLOCASE SUBUNIT SECF"/>
    <property type="match status" value="1"/>
</dbReference>
<dbReference type="PRINTS" id="PR01755">
    <property type="entry name" value="SECFTRNLCASE"/>
</dbReference>
<organism evidence="12 13">
    <name type="scientific">Candidatus Megaera venefica</name>
    <dbReference type="NCBI Taxonomy" id="2055910"/>
    <lineage>
        <taxon>Bacteria</taxon>
        <taxon>Pseudomonadati</taxon>
        <taxon>Pseudomonadota</taxon>
        <taxon>Alphaproteobacteria</taxon>
        <taxon>Rickettsiales</taxon>
        <taxon>Rickettsiaceae</taxon>
        <taxon>Candidatus Megaera</taxon>
    </lineage>
</organism>
<keyword evidence="9 10" id="KW-0472">Membrane</keyword>
<evidence type="ECO:0000313" key="12">
    <source>
        <dbReference type="EMBL" id="MEA0970217.1"/>
    </source>
</evidence>
<dbReference type="InterPro" id="IPR022646">
    <property type="entry name" value="SecD/SecF_CS"/>
</dbReference>
<dbReference type="RefSeq" id="WP_322776121.1">
    <property type="nucleotide sequence ID" value="NZ_JARJFB010000006.1"/>
</dbReference>
<feature type="transmembrane region" description="Helical" evidence="10">
    <location>
        <begin position="166"/>
        <end position="185"/>
    </location>
</feature>
<dbReference type="InterPro" id="IPR005665">
    <property type="entry name" value="SecF_bac"/>
</dbReference>
<comment type="function">
    <text evidence="10">Part of the Sec protein translocase complex. Interacts with the SecYEG preprotein conducting channel. SecDF uses the proton motive force (PMF) to complete protein translocation after the ATP-dependent function of SecA.</text>
</comment>
<evidence type="ECO:0000256" key="5">
    <source>
        <dbReference type="ARBA" id="ARBA00022692"/>
    </source>
</evidence>
<dbReference type="InterPro" id="IPR048634">
    <property type="entry name" value="SecD_SecF_C"/>
</dbReference>
<dbReference type="InterPro" id="IPR022813">
    <property type="entry name" value="SecD/SecF_arch_bac"/>
</dbReference>
<dbReference type="Gene3D" id="1.20.1640.10">
    <property type="entry name" value="Multidrug efflux transporter AcrB transmembrane domain"/>
    <property type="match status" value="1"/>
</dbReference>
<sequence>MQLFPLRFIPESPKINFLAMNKVTYGLSIFLIAFSICWISIFKFNFGIDFVGGISMEVRASEEPDLTKMREVLGAIGIGEVVLQNFGTSRDLSIRVGVSSEENLMGNIALIKKALEENFSYTFDYRKVDFVGPQVGQQMIMSGVMAMVLSFIAIMLYIWVRFEWQFGVGVLIALVHDVIISLGFMSVTKYDFNLSTIAAILTIIGYSVNDSVVIYDRIRDNLRKFNRKGIDEIINTSINETLSRTTITVLTTLLANLALILLGGEAIKSFSILVFFGIFVGTCSSIFISAPILTLFNLKNFKE</sequence>
<dbReference type="Pfam" id="PF02355">
    <property type="entry name" value="SecD_SecF_C"/>
    <property type="match status" value="1"/>
</dbReference>
<feature type="transmembrane region" description="Helical" evidence="10">
    <location>
        <begin position="139"/>
        <end position="159"/>
    </location>
</feature>
<comment type="subunit">
    <text evidence="10">Forms a complex with SecD. Part of the essential Sec protein translocation apparatus which comprises SecA, SecYEG and auxiliary proteins SecDF-YajC and YidC.</text>
</comment>
<evidence type="ECO:0000256" key="9">
    <source>
        <dbReference type="ARBA" id="ARBA00023136"/>
    </source>
</evidence>
<dbReference type="PANTHER" id="PTHR30081">
    <property type="entry name" value="PROTEIN-EXPORT MEMBRANE PROTEIN SEC"/>
    <property type="match status" value="1"/>
</dbReference>
<feature type="transmembrane region" description="Helical" evidence="10">
    <location>
        <begin position="247"/>
        <end position="264"/>
    </location>
</feature>
<keyword evidence="3 10" id="KW-1003">Cell membrane</keyword>
<feature type="transmembrane region" description="Helical" evidence="10">
    <location>
        <begin position="23"/>
        <end position="41"/>
    </location>
</feature>
<dbReference type="NCBIfam" id="TIGR00966">
    <property type="entry name" value="transloc_SecF"/>
    <property type="match status" value="1"/>
</dbReference>
<dbReference type="EMBL" id="JARJFB010000006">
    <property type="protein sequence ID" value="MEA0970217.1"/>
    <property type="molecule type" value="Genomic_DNA"/>
</dbReference>
<keyword evidence="7 10" id="KW-1133">Transmembrane helix</keyword>
<gene>
    <name evidence="10" type="primary">secF</name>
    <name evidence="12" type="ORF">Megvenef_00169</name>
</gene>
<dbReference type="HAMAP" id="MF_01464_B">
    <property type="entry name" value="SecF_B"/>
    <property type="match status" value="1"/>
</dbReference>
<evidence type="ECO:0000259" key="11">
    <source>
        <dbReference type="PROSITE" id="PS50156"/>
    </source>
</evidence>
<evidence type="ECO:0000256" key="8">
    <source>
        <dbReference type="ARBA" id="ARBA00023010"/>
    </source>
</evidence>
<keyword evidence="8 10" id="KW-0811">Translocation</keyword>
<protein>
    <recommendedName>
        <fullName evidence="10">Protein-export membrane protein SecF</fullName>
    </recommendedName>
</protein>
<evidence type="ECO:0000256" key="7">
    <source>
        <dbReference type="ARBA" id="ARBA00022989"/>
    </source>
</evidence>